<dbReference type="EMBL" id="CP062796">
    <property type="protein sequence ID" value="QUL97967.1"/>
    <property type="molecule type" value="Genomic_DNA"/>
</dbReference>
<dbReference type="InterPro" id="IPR053930">
    <property type="entry name" value="RapZ-like_N"/>
</dbReference>
<dbReference type="InterPro" id="IPR005337">
    <property type="entry name" value="RapZ-like"/>
</dbReference>
<gene>
    <name evidence="7" type="primary">rapZ</name>
    <name evidence="7" type="ORF">IMF26_07790</name>
</gene>
<dbReference type="GO" id="GO:0005525">
    <property type="term" value="F:GTP binding"/>
    <property type="evidence" value="ECO:0007669"/>
    <property type="project" value="UniProtKB-UniRule"/>
</dbReference>
<dbReference type="HAMAP" id="MF_00636">
    <property type="entry name" value="RapZ_like"/>
    <property type="match status" value="1"/>
</dbReference>
<dbReference type="AlphaFoldDB" id="A0AAT9LBF0"/>
<evidence type="ECO:0000259" key="6">
    <source>
        <dbReference type="Pfam" id="PF22740"/>
    </source>
</evidence>
<dbReference type="Pfam" id="PF22740">
    <property type="entry name" value="PapZ_C"/>
    <property type="match status" value="1"/>
</dbReference>
<accession>A0AAT9LBF0</accession>
<dbReference type="Pfam" id="PF03668">
    <property type="entry name" value="RapZ-like_N"/>
    <property type="match status" value="1"/>
</dbReference>
<dbReference type="InterPro" id="IPR053931">
    <property type="entry name" value="RapZ_C"/>
</dbReference>
<dbReference type="Gene3D" id="3.40.50.300">
    <property type="entry name" value="P-loop containing nucleotide triphosphate hydrolases"/>
    <property type="match status" value="1"/>
</dbReference>
<evidence type="ECO:0000313" key="7">
    <source>
        <dbReference type="EMBL" id="QUL97967.1"/>
    </source>
</evidence>
<evidence type="ECO:0000256" key="1">
    <source>
        <dbReference type="ARBA" id="ARBA00022741"/>
    </source>
</evidence>
<dbReference type="GO" id="GO:0005524">
    <property type="term" value="F:ATP binding"/>
    <property type="evidence" value="ECO:0007669"/>
    <property type="project" value="UniProtKB-UniRule"/>
</dbReference>
<evidence type="ECO:0000256" key="3">
    <source>
        <dbReference type="ARBA" id="ARBA00023134"/>
    </source>
</evidence>
<protein>
    <submittedName>
        <fullName evidence="7">RNase adapter RapZ</fullName>
    </submittedName>
</protein>
<keyword evidence="1 4" id="KW-0547">Nucleotide-binding</keyword>
<feature type="domain" description="RapZ-like N-terminal" evidence="5">
    <location>
        <begin position="15"/>
        <end position="165"/>
    </location>
</feature>
<keyword evidence="2 4" id="KW-0067">ATP-binding</keyword>
<feature type="binding site" evidence="4">
    <location>
        <begin position="21"/>
        <end position="28"/>
    </location>
    <ligand>
        <name>ATP</name>
        <dbReference type="ChEBI" id="CHEBI:30616"/>
    </ligand>
</feature>
<dbReference type="PANTHER" id="PTHR30448:SF0">
    <property type="entry name" value="RNASE ADAPTER PROTEIN RAPZ"/>
    <property type="match status" value="1"/>
</dbReference>
<dbReference type="PANTHER" id="PTHR30448">
    <property type="entry name" value="RNASE ADAPTER PROTEIN RAPZ"/>
    <property type="match status" value="1"/>
</dbReference>
<keyword evidence="3 4" id="KW-0342">GTP-binding</keyword>
<evidence type="ECO:0000259" key="5">
    <source>
        <dbReference type="Pfam" id="PF03668"/>
    </source>
</evidence>
<dbReference type="SUPFAM" id="SSF52540">
    <property type="entry name" value="P-loop containing nucleoside triphosphate hydrolases"/>
    <property type="match status" value="1"/>
</dbReference>
<feature type="binding site" evidence="4">
    <location>
        <begin position="72"/>
        <end position="75"/>
    </location>
    <ligand>
        <name>GTP</name>
        <dbReference type="ChEBI" id="CHEBI:37565"/>
    </ligand>
</feature>
<evidence type="ECO:0000256" key="4">
    <source>
        <dbReference type="HAMAP-Rule" id="MF_00636"/>
    </source>
</evidence>
<reference evidence="7" key="1">
    <citation type="submission" date="2020-10" db="EMBL/GenBank/DDBJ databases">
        <authorList>
            <person name="Kadnikov V."/>
            <person name="Beletsky A.V."/>
            <person name="Mardanov A.V."/>
            <person name="Karnachuk O.V."/>
            <person name="Ravin N.V."/>
        </authorList>
    </citation>
    <scope>NUCLEOTIDE SEQUENCE</scope>
    <source>
        <strain evidence="7">Bu02</strain>
    </source>
</reference>
<dbReference type="InterPro" id="IPR027417">
    <property type="entry name" value="P-loop_NTPase"/>
</dbReference>
<organism evidence="7">
    <name type="scientific">Candidatus Fermentithermobacillus carboniphilus</name>
    <dbReference type="NCBI Taxonomy" id="3085328"/>
    <lineage>
        <taxon>Bacteria</taxon>
        <taxon>Bacillati</taxon>
        <taxon>Bacillota</taxon>
        <taxon>Candidatus Fermentithermobacillia</taxon>
        <taxon>Candidatus Fermentithermobacillales</taxon>
        <taxon>Candidatus Fermentithermobacillaceae</taxon>
        <taxon>Candidatus Fermentithermobacillus</taxon>
    </lineage>
</organism>
<dbReference type="KEGG" id="fcz:IMF26_07790"/>
<evidence type="ECO:0000256" key="2">
    <source>
        <dbReference type="ARBA" id="ARBA00022840"/>
    </source>
</evidence>
<sequence length="305" mass="34550">MEKPRIEHRLNSEYSVIIITGLSGAGKSQALKTLEDLGYFCVDNLPPSLIPTFIQLCTQAREPIRKIAMVVDIRGGEFFRDLSDALDEVRKSGLKPLILFLEADDDTLVRRFKETRRRHPLSSQGGILEGIREERLKLRDIKSQASIIMDTSDLSPSEFRKKLLDVVSKQAKIEKLLISIITFGFKHGLPLDADLVFDVRFLPNPHYVDALRPLTGLDPEVSKYVLEAPLTRKFLSEFERFLEFLLPNYIEEGKSHLTIAIGCTGGRHRSVVIAEVLKAHLESRDHVVVVEHRDIEREEAGGSEK</sequence>
<dbReference type="NCBIfam" id="NF003828">
    <property type="entry name" value="PRK05416.1"/>
    <property type="match status" value="1"/>
</dbReference>
<proteinExistence type="inferred from homology"/>
<feature type="domain" description="RapZ C-terminal" evidence="6">
    <location>
        <begin position="177"/>
        <end position="296"/>
    </location>
</feature>
<name>A0AAT9LBF0_9FIRM</name>
<dbReference type="PIRSF" id="PIRSF005052">
    <property type="entry name" value="P-loopkin"/>
    <property type="match status" value="1"/>
</dbReference>
<reference evidence="7" key="2">
    <citation type="journal article" date="2023" name="Biology">
        <title>Prokaryotic Life Associated with Coal-Fire Gas Vents Revealed by Metagenomics.</title>
        <authorList>
            <person name="Kadnikov V.V."/>
            <person name="Mardanov A.V."/>
            <person name="Beletsky A.V."/>
            <person name="Karnachuk O.V."/>
            <person name="Ravin N.V."/>
        </authorList>
    </citation>
    <scope>NUCLEOTIDE SEQUENCE</scope>
    <source>
        <strain evidence="7">Bu02</strain>
    </source>
</reference>